<gene>
    <name evidence="2" type="ORF">SAMN04488567_1301</name>
</gene>
<sequence>MTLPAPETKIVDTWRVACDGGTTALGHPRVWMMIPHDTGWVECKYCDARYVHRDFAEEGKDGLVEITRGQDRSGQEDEANR</sequence>
<evidence type="ECO:0000259" key="1">
    <source>
        <dbReference type="Pfam" id="PF10276"/>
    </source>
</evidence>
<dbReference type="EMBL" id="FNAT01000002">
    <property type="protein sequence ID" value="SDE32541.1"/>
    <property type="molecule type" value="Genomic_DNA"/>
</dbReference>
<keyword evidence="3" id="KW-1185">Reference proteome</keyword>
<dbReference type="InterPro" id="IPR019401">
    <property type="entry name" value="Znf_CHCC"/>
</dbReference>
<name>A0A1G7BZQ1_9RHOB</name>
<dbReference type="Proteomes" id="UP000198922">
    <property type="component" value="Unassembled WGS sequence"/>
</dbReference>
<dbReference type="RefSeq" id="WP_090110335.1">
    <property type="nucleotide sequence ID" value="NZ_FNAT01000002.1"/>
</dbReference>
<reference evidence="3" key="1">
    <citation type="submission" date="2016-10" db="EMBL/GenBank/DDBJ databases">
        <authorList>
            <person name="Varghese N."/>
            <person name="Submissions S."/>
        </authorList>
    </citation>
    <scope>NUCLEOTIDE SEQUENCE [LARGE SCALE GENOMIC DNA]</scope>
    <source>
        <strain evidence="3">DSM 21424</strain>
    </source>
</reference>
<evidence type="ECO:0000313" key="2">
    <source>
        <dbReference type="EMBL" id="SDE32541.1"/>
    </source>
</evidence>
<accession>A0A1G7BZQ1</accession>
<dbReference type="Pfam" id="PF10276">
    <property type="entry name" value="zf-CHCC"/>
    <property type="match status" value="1"/>
</dbReference>
<dbReference type="STRING" id="521013.SAMN04488567_1301"/>
<feature type="domain" description="Zinc finger CHCC-type" evidence="1">
    <location>
        <begin position="14"/>
        <end position="50"/>
    </location>
</feature>
<evidence type="ECO:0000313" key="3">
    <source>
        <dbReference type="Proteomes" id="UP000198922"/>
    </source>
</evidence>
<proteinExistence type="predicted"/>
<protein>
    <submittedName>
        <fullName evidence="2">Uncharacterized conserved protein, contains Zn-finger domain</fullName>
    </submittedName>
</protein>
<dbReference type="Gene3D" id="2.60.260.40">
    <property type="entry name" value="q5lls5 like domains"/>
    <property type="match status" value="1"/>
</dbReference>
<organism evidence="2 3">
    <name type="scientific">Limimaricola pyoseonensis</name>
    <dbReference type="NCBI Taxonomy" id="521013"/>
    <lineage>
        <taxon>Bacteria</taxon>
        <taxon>Pseudomonadati</taxon>
        <taxon>Pseudomonadota</taxon>
        <taxon>Alphaproteobacteria</taxon>
        <taxon>Rhodobacterales</taxon>
        <taxon>Paracoccaceae</taxon>
        <taxon>Limimaricola</taxon>
    </lineage>
</organism>
<dbReference type="OrthoDB" id="7391570at2"/>
<dbReference type="AlphaFoldDB" id="A0A1G7BZQ1"/>